<protein>
    <submittedName>
        <fullName evidence="8">Envelope stress response membrane protein PspC</fullName>
    </submittedName>
</protein>
<comment type="subcellular location">
    <subcellularLocation>
        <location evidence="1">Cell membrane</location>
        <topology evidence="1">Single-pass membrane protein</topology>
    </subcellularLocation>
</comment>
<feature type="transmembrane region" description="Helical" evidence="6">
    <location>
        <begin position="37"/>
        <end position="62"/>
    </location>
</feature>
<keyword evidence="5 6" id="KW-0472">Membrane</keyword>
<dbReference type="InterPro" id="IPR007168">
    <property type="entry name" value="Phageshock_PspC_N"/>
</dbReference>
<reference evidence="8 9" key="1">
    <citation type="submission" date="2023-12" db="EMBL/GenBank/DDBJ databases">
        <title>Friends and Foes: Symbiotic and Algicidal bacterial influence on Karenia brevis blooms.</title>
        <authorList>
            <person name="Fei C."/>
            <person name="Mohamed A.R."/>
            <person name="Booker A."/>
            <person name="Arshad M."/>
            <person name="Klass S."/>
            <person name="Ahn S."/>
            <person name="Gilbert P.M."/>
            <person name="Heil C.A."/>
            <person name="Martinez J.M."/>
            <person name="Amin S.A."/>
        </authorList>
    </citation>
    <scope>NUCLEOTIDE SEQUENCE [LARGE SCALE GENOMIC DNA]</scope>
    <source>
        <strain evidence="8 9">CE15</strain>
    </source>
</reference>
<keyword evidence="4 6" id="KW-1133">Transmembrane helix</keyword>
<sequence>MSRRRGELYRDPKRGKVAGVCAGLSDYFNMELWLVRIIFISAVLLLGGPFFIVAYIACWFILEVKPETLPNQSKTETVNTEKPIEVKSKVWQAGEPPRRALHDLKEQFDRIDGRLQAMEKYVTSPEFTVSREINKL</sequence>
<dbReference type="InterPro" id="IPR014320">
    <property type="entry name" value="Phageshock_PspC"/>
</dbReference>
<evidence type="ECO:0000256" key="1">
    <source>
        <dbReference type="ARBA" id="ARBA00004162"/>
    </source>
</evidence>
<accession>A0ABU8ESC3</accession>
<dbReference type="EMBL" id="JBAWKS010000001">
    <property type="protein sequence ID" value="MEI4549878.1"/>
    <property type="molecule type" value="Genomic_DNA"/>
</dbReference>
<proteinExistence type="predicted"/>
<keyword evidence="3 6" id="KW-0812">Transmembrane</keyword>
<keyword evidence="2" id="KW-1003">Cell membrane</keyword>
<evidence type="ECO:0000313" key="8">
    <source>
        <dbReference type="EMBL" id="MEI4549878.1"/>
    </source>
</evidence>
<evidence type="ECO:0000256" key="6">
    <source>
        <dbReference type="SAM" id="Phobius"/>
    </source>
</evidence>
<dbReference type="NCBIfam" id="TIGR02978">
    <property type="entry name" value="phageshock_pspC"/>
    <property type="match status" value="1"/>
</dbReference>
<dbReference type="RefSeq" id="WP_010559683.1">
    <property type="nucleotide sequence ID" value="NZ_CP023398.1"/>
</dbReference>
<feature type="domain" description="Phage shock protein PspC N-terminal" evidence="7">
    <location>
        <begin position="7"/>
        <end position="63"/>
    </location>
</feature>
<dbReference type="Pfam" id="PF04024">
    <property type="entry name" value="PspC"/>
    <property type="match status" value="1"/>
</dbReference>
<dbReference type="PANTHER" id="PTHR33885">
    <property type="entry name" value="PHAGE SHOCK PROTEIN C"/>
    <property type="match status" value="1"/>
</dbReference>
<dbReference type="Proteomes" id="UP001382455">
    <property type="component" value="Unassembled WGS sequence"/>
</dbReference>
<comment type="caution">
    <text evidence="8">The sequence shown here is derived from an EMBL/GenBank/DDBJ whole genome shotgun (WGS) entry which is preliminary data.</text>
</comment>
<evidence type="ECO:0000259" key="7">
    <source>
        <dbReference type="Pfam" id="PF04024"/>
    </source>
</evidence>
<evidence type="ECO:0000256" key="2">
    <source>
        <dbReference type="ARBA" id="ARBA00022475"/>
    </source>
</evidence>
<evidence type="ECO:0000256" key="4">
    <source>
        <dbReference type="ARBA" id="ARBA00022989"/>
    </source>
</evidence>
<evidence type="ECO:0000256" key="5">
    <source>
        <dbReference type="ARBA" id="ARBA00023136"/>
    </source>
</evidence>
<name>A0ABU8ESC3_9GAMM</name>
<dbReference type="InterPro" id="IPR052027">
    <property type="entry name" value="PspC"/>
</dbReference>
<keyword evidence="9" id="KW-1185">Reference proteome</keyword>
<evidence type="ECO:0000313" key="9">
    <source>
        <dbReference type="Proteomes" id="UP001382455"/>
    </source>
</evidence>
<evidence type="ECO:0000256" key="3">
    <source>
        <dbReference type="ARBA" id="ARBA00022692"/>
    </source>
</evidence>
<organism evidence="8 9">
    <name type="scientific">Pseudoalteromonas spongiae</name>
    <dbReference type="NCBI Taxonomy" id="298657"/>
    <lineage>
        <taxon>Bacteria</taxon>
        <taxon>Pseudomonadati</taxon>
        <taxon>Pseudomonadota</taxon>
        <taxon>Gammaproteobacteria</taxon>
        <taxon>Alteromonadales</taxon>
        <taxon>Pseudoalteromonadaceae</taxon>
        <taxon>Pseudoalteromonas</taxon>
    </lineage>
</organism>
<gene>
    <name evidence="8" type="primary">pspC</name>
    <name evidence="8" type="ORF">WAE96_09310</name>
</gene>
<dbReference type="PANTHER" id="PTHR33885:SF3">
    <property type="entry name" value="PHAGE SHOCK PROTEIN C"/>
    <property type="match status" value="1"/>
</dbReference>